<keyword evidence="12" id="KW-0902">Two-component regulatory system</keyword>
<dbReference type="CDD" id="cd06225">
    <property type="entry name" value="HAMP"/>
    <property type="match status" value="1"/>
</dbReference>
<keyword evidence="7 15" id="KW-0812">Transmembrane</keyword>
<dbReference type="PANTHER" id="PTHR43065">
    <property type="entry name" value="SENSOR HISTIDINE KINASE"/>
    <property type="match status" value="1"/>
</dbReference>
<dbReference type="Pfam" id="PF00989">
    <property type="entry name" value="PAS"/>
    <property type="match status" value="1"/>
</dbReference>
<dbReference type="Gene3D" id="3.30.565.10">
    <property type="entry name" value="Histidine kinase-like ATPase, C-terminal domain"/>
    <property type="match status" value="1"/>
</dbReference>
<dbReference type="SUPFAM" id="SSF55874">
    <property type="entry name" value="ATPase domain of HSP90 chaperone/DNA topoisomerase II/histidine kinase"/>
    <property type="match status" value="1"/>
</dbReference>
<keyword evidence="6" id="KW-0808">Transferase</keyword>
<dbReference type="NCBIfam" id="TIGR00229">
    <property type="entry name" value="sensory_box"/>
    <property type="match status" value="1"/>
</dbReference>
<accession>A0A975NJP6</accession>
<evidence type="ECO:0000256" key="12">
    <source>
        <dbReference type="ARBA" id="ARBA00023012"/>
    </source>
</evidence>
<dbReference type="CDD" id="cd00082">
    <property type="entry name" value="HisKA"/>
    <property type="match status" value="1"/>
</dbReference>
<organism evidence="19 20">
    <name type="scientific">Bradyrhizobium sediminis</name>
    <dbReference type="NCBI Taxonomy" id="2840469"/>
    <lineage>
        <taxon>Bacteria</taxon>
        <taxon>Pseudomonadati</taxon>
        <taxon>Pseudomonadota</taxon>
        <taxon>Alphaproteobacteria</taxon>
        <taxon>Hyphomicrobiales</taxon>
        <taxon>Nitrobacteraceae</taxon>
        <taxon>Bradyrhizobium</taxon>
    </lineage>
</organism>
<dbReference type="SUPFAM" id="SSF55785">
    <property type="entry name" value="PYP-like sensor domain (PAS domain)"/>
    <property type="match status" value="1"/>
</dbReference>
<dbReference type="FunFam" id="1.10.287.130:FF:000107">
    <property type="entry name" value="Sensor histidine kinase YycG"/>
    <property type="match status" value="1"/>
</dbReference>
<evidence type="ECO:0000259" key="18">
    <source>
        <dbReference type="PROSITE" id="PS50885"/>
    </source>
</evidence>
<dbReference type="PROSITE" id="PS50112">
    <property type="entry name" value="PAS"/>
    <property type="match status" value="1"/>
</dbReference>
<evidence type="ECO:0000259" key="17">
    <source>
        <dbReference type="PROSITE" id="PS50112"/>
    </source>
</evidence>
<feature type="domain" description="Histidine kinase" evidence="16">
    <location>
        <begin position="513"/>
        <end position="735"/>
    </location>
</feature>
<dbReference type="CDD" id="cd00130">
    <property type="entry name" value="PAS"/>
    <property type="match status" value="1"/>
</dbReference>
<reference evidence="19" key="1">
    <citation type="submission" date="2021-06" db="EMBL/GenBank/DDBJ databases">
        <title>Bradyrhizobium sp. S2-11-2 Genome sequencing.</title>
        <authorList>
            <person name="Jin L."/>
        </authorList>
    </citation>
    <scope>NUCLEOTIDE SEQUENCE</scope>
    <source>
        <strain evidence="19">S2-11-2</strain>
    </source>
</reference>
<evidence type="ECO:0000256" key="9">
    <source>
        <dbReference type="ARBA" id="ARBA00022777"/>
    </source>
</evidence>
<dbReference type="GO" id="GO:0005886">
    <property type="term" value="C:plasma membrane"/>
    <property type="evidence" value="ECO:0007669"/>
    <property type="project" value="UniProtKB-SubCell"/>
</dbReference>
<feature type="transmembrane region" description="Helical" evidence="15">
    <location>
        <begin position="98"/>
        <end position="124"/>
    </location>
</feature>
<feature type="compositionally biased region" description="Basic and acidic residues" evidence="14">
    <location>
        <begin position="738"/>
        <end position="747"/>
    </location>
</feature>
<keyword evidence="8" id="KW-0547">Nucleotide-binding</keyword>
<evidence type="ECO:0000256" key="13">
    <source>
        <dbReference type="ARBA" id="ARBA00023136"/>
    </source>
</evidence>
<dbReference type="GO" id="GO:0005524">
    <property type="term" value="F:ATP binding"/>
    <property type="evidence" value="ECO:0007669"/>
    <property type="project" value="UniProtKB-KW"/>
</dbReference>
<feature type="transmembrane region" description="Helical" evidence="15">
    <location>
        <begin position="297"/>
        <end position="326"/>
    </location>
</feature>
<dbReference type="InterPro" id="IPR036097">
    <property type="entry name" value="HisK_dim/P_sf"/>
</dbReference>
<dbReference type="AlphaFoldDB" id="A0A975NJP6"/>
<dbReference type="SMART" id="SM00091">
    <property type="entry name" value="PAS"/>
    <property type="match status" value="1"/>
</dbReference>
<dbReference type="Proteomes" id="UP000680805">
    <property type="component" value="Chromosome"/>
</dbReference>
<evidence type="ECO:0000256" key="15">
    <source>
        <dbReference type="SAM" id="Phobius"/>
    </source>
</evidence>
<dbReference type="Gene3D" id="6.10.340.10">
    <property type="match status" value="1"/>
</dbReference>
<dbReference type="PANTHER" id="PTHR43065:SF10">
    <property type="entry name" value="PEROXIDE STRESS-ACTIVATED HISTIDINE KINASE MAK3"/>
    <property type="match status" value="1"/>
</dbReference>
<evidence type="ECO:0000256" key="11">
    <source>
        <dbReference type="ARBA" id="ARBA00022989"/>
    </source>
</evidence>
<dbReference type="InterPro" id="IPR004358">
    <property type="entry name" value="Sig_transdc_His_kin-like_C"/>
</dbReference>
<dbReference type="EC" id="2.7.13.3" evidence="3"/>
<dbReference type="GO" id="GO:0000155">
    <property type="term" value="F:phosphorelay sensor kinase activity"/>
    <property type="evidence" value="ECO:0007669"/>
    <property type="project" value="InterPro"/>
</dbReference>
<dbReference type="EMBL" id="CP076135">
    <property type="protein sequence ID" value="QWG16085.1"/>
    <property type="molecule type" value="Genomic_DNA"/>
</dbReference>
<feature type="transmembrane region" description="Helical" evidence="15">
    <location>
        <begin position="58"/>
        <end position="78"/>
    </location>
</feature>
<dbReference type="InterPro" id="IPR017232">
    <property type="entry name" value="NtrY"/>
</dbReference>
<dbReference type="InterPro" id="IPR003660">
    <property type="entry name" value="HAMP_dom"/>
</dbReference>
<dbReference type="Gene3D" id="3.30.450.20">
    <property type="entry name" value="PAS domain"/>
    <property type="match status" value="1"/>
</dbReference>
<evidence type="ECO:0000256" key="10">
    <source>
        <dbReference type="ARBA" id="ARBA00022840"/>
    </source>
</evidence>
<keyword evidence="9 19" id="KW-0418">Kinase</keyword>
<evidence type="ECO:0000256" key="8">
    <source>
        <dbReference type="ARBA" id="ARBA00022741"/>
    </source>
</evidence>
<dbReference type="Pfam" id="PF19312">
    <property type="entry name" value="NtrY_N"/>
    <property type="match status" value="1"/>
</dbReference>
<feature type="region of interest" description="Disordered" evidence="14">
    <location>
        <begin position="737"/>
        <end position="775"/>
    </location>
</feature>
<dbReference type="InterPro" id="IPR003661">
    <property type="entry name" value="HisK_dim/P_dom"/>
</dbReference>
<dbReference type="Gene3D" id="1.10.287.130">
    <property type="match status" value="1"/>
</dbReference>
<proteinExistence type="predicted"/>
<keyword evidence="4" id="KW-1003">Cell membrane</keyword>
<evidence type="ECO:0000256" key="4">
    <source>
        <dbReference type="ARBA" id="ARBA00022475"/>
    </source>
</evidence>
<evidence type="ECO:0000256" key="3">
    <source>
        <dbReference type="ARBA" id="ARBA00012438"/>
    </source>
</evidence>
<evidence type="ECO:0000256" key="14">
    <source>
        <dbReference type="SAM" id="MobiDB-lite"/>
    </source>
</evidence>
<dbReference type="InterPro" id="IPR005467">
    <property type="entry name" value="His_kinase_dom"/>
</dbReference>
<keyword evidence="13 15" id="KW-0472">Membrane</keyword>
<comment type="subcellular location">
    <subcellularLocation>
        <location evidence="2">Cell membrane</location>
        <topology evidence="2">Multi-pass membrane protein</topology>
    </subcellularLocation>
</comment>
<dbReference type="PROSITE" id="PS50885">
    <property type="entry name" value="HAMP"/>
    <property type="match status" value="1"/>
</dbReference>
<keyword evidence="11 15" id="KW-1133">Transmembrane helix</keyword>
<dbReference type="PIRSF" id="PIRSF037532">
    <property type="entry name" value="STHK_NtrY"/>
    <property type="match status" value="1"/>
</dbReference>
<dbReference type="InterPro" id="IPR000014">
    <property type="entry name" value="PAS"/>
</dbReference>
<dbReference type="InterPro" id="IPR035965">
    <property type="entry name" value="PAS-like_dom_sf"/>
</dbReference>
<dbReference type="KEGG" id="bsei:KMZ68_13620"/>
<comment type="catalytic activity">
    <reaction evidence="1">
        <text>ATP + protein L-histidine = ADP + protein N-phospho-L-histidine.</text>
        <dbReference type="EC" id="2.7.13.3"/>
    </reaction>
</comment>
<feature type="domain" description="PAS" evidence="17">
    <location>
        <begin position="388"/>
        <end position="460"/>
    </location>
</feature>
<name>A0A975NJP6_9BRAD</name>
<dbReference type="PRINTS" id="PR00344">
    <property type="entry name" value="BCTRLSENSOR"/>
</dbReference>
<dbReference type="PROSITE" id="PS50109">
    <property type="entry name" value="HIS_KIN"/>
    <property type="match status" value="1"/>
</dbReference>
<evidence type="ECO:0000256" key="1">
    <source>
        <dbReference type="ARBA" id="ARBA00000085"/>
    </source>
</evidence>
<evidence type="ECO:0000313" key="20">
    <source>
        <dbReference type="Proteomes" id="UP000680805"/>
    </source>
</evidence>
<evidence type="ECO:0000256" key="7">
    <source>
        <dbReference type="ARBA" id="ARBA00022692"/>
    </source>
</evidence>
<evidence type="ECO:0000313" key="19">
    <source>
        <dbReference type="EMBL" id="QWG16085.1"/>
    </source>
</evidence>
<dbReference type="SMART" id="SM00388">
    <property type="entry name" value="HisKA"/>
    <property type="match status" value="1"/>
</dbReference>
<dbReference type="InterPro" id="IPR013767">
    <property type="entry name" value="PAS_fold"/>
</dbReference>
<dbReference type="Pfam" id="PF02518">
    <property type="entry name" value="HATPase_c"/>
    <property type="match status" value="1"/>
</dbReference>
<sequence length="775" mass="84891">MTSADTSVPSFDPSLAESKGSPLRRWLAPFAVGTALLSAFLTFVVLTGLTPIEPTREVVYSFLLINAATILLLVGIIVREVWQVVQARRRGRAAARLHVQIVSLFSVIAVLPAVLVAIVANITIDRGLDRLFSGPTKEVIQNSLIVANAYLHEHAQLIRGDILGMANDISNARPLFDQDRGTFRQLLTQSAASRNLPGAMLIDKDRNILETAQTGIKHAFTTPAPEFLKGVDETEPQIAVFIEANYVAAVIRLRAFNDTFLYVARLLDPRVVAQLRQTQASVAEYAQLESRKLGIQVAFALMFAVIALTILMASVLIGLNFANWLVAPIRRLMNAANIVSTGDLHVQVPVHKSEGDLAQLGETFNKMTQELRTQRDELVSASDLIDSRRRFIEAVLSSASAGIIGVDASGSVGILNRSAEKLIGHAESETLDHPLSDVLPELDDMMKTAREGTQRLVQGQITITRDGQERNLSVRVSAEQTSQSRDSYIITLDDITELVSAQRTSAWGDVARRIAHEIKNPLTPIQLSAERIRRKFGKAITEDKAIFEQCTDTIVRQVDDIRRMVDEFSRFARMPKPVMEGEDVADTVRQAVFLMRVGHPEIDIQAEIKDDPMRAQFDRRLISQALTNIIKNATEAIEAVPAEELGKGRIEVVAARDGDDIVIDVIDNGIGLPKVSRARLLEPYVTTREKGTGLGLAIVGRVLEDHGGKIELHDAADVRPGQRGAWMRLRFAISGHAPKAEAKEPAAETKQPAAGTIEPTETTNNQAKIEAATGN</sequence>
<dbReference type="SUPFAM" id="SSF158472">
    <property type="entry name" value="HAMP domain-like"/>
    <property type="match status" value="1"/>
</dbReference>
<dbReference type="Pfam" id="PF00672">
    <property type="entry name" value="HAMP"/>
    <property type="match status" value="1"/>
</dbReference>
<keyword evidence="5" id="KW-0597">Phosphoprotein</keyword>
<evidence type="ECO:0000259" key="16">
    <source>
        <dbReference type="PROSITE" id="PS50109"/>
    </source>
</evidence>
<dbReference type="Pfam" id="PF00512">
    <property type="entry name" value="HisKA"/>
    <property type="match status" value="1"/>
</dbReference>
<dbReference type="InterPro" id="IPR045671">
    <property type="entry name" value="NtrY-like_N"/>
</dbReference>
<dbReference type="InterPro" id="IPR003594">
    <property type="entry name" value="HATPase_dom"/>
</dbReference>
<dbReference type="RefSeq" id="WP_215611824.1">
    <property type="nucleotide sequence ID" value="NZ_CP076135.1"/>
</dbReference>
<dbReference type="GO" id="GO:0006355">
    <property type="term" value="P:regulation of DNA-templated transcription"/>
    <property type="evidence" value="ECO:0007669"/>
    <property type="project" value="InterPro"/>
</dbReference>
<gene>
    <name evidence="19" type="ORF">KMZ68_13620</name>
</gene>
<dbReference type="SUPFAM" id="SSF47384">
    <property type="entry name" value="Homodimeric domain of signal transducing histidine kinase"/>
    <property type="match status" value="1"/>
</dbReference>
<evidence type="ECO:0000256" key="6">
    <source>
        <dbReference type="ARBA" id="ARBA00022679"/>
    </source>
</evidence>
<dbReference type="SMART" id="SM00304">
    <property type="entry name" value="HAMP"/>
    <property type="match status" value="1"/>
</dbReference>
<keyword evidence="10" id="KW-0067">ATP-binding</keyword>
<evidence type="ECO:0000256" key="5">
    <source>
        <dbReference type="ARBA" id="ARBA00022553"/>
    </source>
</evidence>
<feature type="domain" description="HAMP" evidence="18">
    <location>
        <begin position="323"/>
        <end position="376"/>
    </location>
</feature>
<dbReference type="InterPro" id="IPR036890">
    <property type="entry name" value="HATPase_C_sf"/>
</dbReference>
<dbReference type="SMART" id="SM00387">
    <property type="entry name" value="HATPase_c"/>
    <property type="match status" value="1"/>
</dbReference>
<feature type="transmembrane region" description="Helical" evidence="15">
    <location>
        <begin position="26"/>
        <end position="46"/>
    </location>
</feature>
<evidence type="ECO:0000256" key="2">
    <source>
        <dbReference type="ARBA" id="ARBA00004651"/>
    </source>
</evidence>
<protein>
    <recommendedName>
        <fullName evidence="3">histidine kinase</fullName>
        <ecNumber evidence="3">2.7.13.3</ecNumber>
    </recommendedName>
</protein>